<keyword evidence="2" id="KW-0119">Carbohydrate metabolism</keyword>
<protein>
    <recommendedName>
        <fullName evidence="3">NAD-dependent epimerase/dehydratase domain-containing protein</fullName>
    </recommendedName>
</protein>
<organism evidence="4 5">
    <name type="scientific">Apiotrichum porosum</name>
    <dbReference type="NCBI Taxonomy" id="105984"/>
    <lineage>
        <taxon>Eukaryota</taxon>
        <taxon>Fungi</taxon>
        <taxon>Dikarya</taxon>
        <taxon>Basidiomycota</taxon>
        <taxon>Agaricomycotina</taxon>
        <taxon>Tremellomycetes</taxon>
        <taxon>Trichosporonales</taxon>
        <taxon>Trichosporonaceae</taxon>
        <taxon>Apiotrichum</taxon>
    </lineage>
</organism>
<comment type="caution">
    <text evidence="4">The sequence shown here is derived from an EMBL/GenBank/DDBJ whole genome shotgun (WGS) entry which is preliminary data.</text>
</comment>
<evidence type="ECO:0000256" key="2">
    <source>
        <dbReference type="ARBA" id="ARBA00023277"/>
    </source>
</evidence>
<dbReference type="PANTHER" id="PTHR43103:SF3">
    <property type="entry name" value="ADP-L-GLYCERO-D-MANNO-HEPTOSE-6-EPIMERASE"/>
    <property type="match status" value="1"/>
</dbReference>
<dbReference type="OrthoDB" id="16464at2759"/>
<proteinExistence type="predicted"/>
<dbReference type="InterPro" id="IPR001509">
    <property type="entry name" value="Epimerase_deHydtase"/>
</dbReference>
<dbReference type="Gene3D" id="3.90.25.10">
    <property type="entry name" value="UDP-galactose 4-epimerase, domain 1"/>
    <property type="match status" value="1"/>
</dbReference>
<dbReference type="RefSeq" id="XP_028473323.1">
    <property type="nucleotide sequence ID" value="XM_028618367.1"/>
</dbReference>
<dbReference type="GeneID" id="39587178"/>
<accession>A0A427XH67</accession>
<dbReference type="SUPFAM" id="SSF51735">
    <property type="entry name" value="NAD(P)-binding Rossmann-fold domains"/>
    <property type="match status" value="1"/>
</dbReference>
<dbReference type="AlphaFoldDB" id="A0A427XH67"/>
<dbReference type="PANTHER" id="PTHR43103">
    <property type="entry name" value="NUCLEOSIDE-DIPHOSPHATE-SUGAR EPIMERASE"/>
    <property type="match status" value="1"/>
</dbReference>
<dbReference type="Proteomes" id="UP000279236">
    <property type="component" value="Unassembled WGS sequence"/>
</dbReference>
<keyword evidence="1" id="KW-0521">NADP</keyword>
<feature type="domain" description="NAD-dependent epimerase/dehydratase" evidence="3">
    <location>
        <begin position="16"/>
        <end position="222"/>
    </location>
</feature>
<evidence type="ECO:0000259" key="3">
    <source>
        <dbReference type="Pfam" id="PF01370"/>
    </source>
</evidence>
<gene>
    <name evidence="4" type="ORF">EHS24_002635</name>
</gene>
<dbReference type="EMBL" id="RSCE01000013">
    <property type="protein sequence ID" value="RSH78176.1"/>
    <property type="molecule type" value="Genomic_DNA"/>
</dbReference>
<dbReference type="Pfam" id="PF01370">
    <property type="entry name" value="Epimerase"/>
    <property type="match status" value="1"/>
</dbReference>
<evidence type="ECO:0000256" key="1">
    <source>
        <dbReference type="ARBA" id="ARBA00022857"/>
    </source>
</evidence>
<reference evidence="4 5" key="1">
    <citation type="submission" date="2018-11" db="EMBL/GenBank/DDBJ databases">
        <title>Genome sequence of Apiotrichum porosum DSM 27194.</title>
        <authorList>
            <person name="Aliyu H."/>
            <person name="Gorte O."/>
            <person name="Ochsenreither K."/>
        </authorList>
    </citation>
    <scope>NUCLEOTIDE SEQUENCE [LARGE SCALE GENOMIC DNA]</scope>
    <source>
        <strain evidence="4 5">DSM 27194</strain>
    </source>
</reference>
<evidence type="ECO:0000313" key="5">
    <source>
        <dbReference type="Proteomes" id="UP000279236"/>
    </source>
</evidence>
<keyword evidence="5" id="KW-1185">Reference proteome</keyword>
<sequence>MPTYDALKLPAHVETVLLTGAGGFVGREVTKLMLELYPKLRIITTDVVEPPRFTDDPRLRVVKADLGKPEALKELFDGEKIGGVIALHGIMSGGAEADFELGWAVNVDSHIALIKAAHAHSDAVWKPQGKKMVYVFISSLAVYGGPKARPEDHVIPADTPIIPGSSYGVQKTIGEFYAFDYGRKGYLDTRSLRLPTVAIRTGAPSSAASSFISGLIREPLQGIESVCPIASGPEDPILDDMKVYLSRAKTVFRNIVWGLCMPEENFKYGIGSRSVNIPGITVTTRQIIDALVQHAGPEALKLVSYKKDPAVIAICETWAGSYDNTAEQKQGFEVDDAKTGFANAVGDFKAELQASK</sequence>
<evidence type="ECO:0000313" key="4">
    <source>
        <dbReference type="EMBL" id="RSH78176.1"/>
    </source>
</evidence>
<dbReference type="Gene3D" id="3.40.50.720">
    <property type="entry name" value="NAD(P)-binding Rossmann-like Domain"/>
    <property type="match status" value="1"/>
</dbReference>
<dbReference type="STRING" id="105984.A0A427XH67"/>
<name>A0A427XH67_9TREE</name>
<dbReference type="InterPro" id="IPR036291">
    <property type="entry name" value="NAD(P)-bd_dom_sf"/>
</dbReference>